<organism evidence="14 15">
    <name type="scientific">Erpetoichthys calabaricus</name>
    <name type="common">Rope fish</name>
    <name type="synonym">Calamoichthys calabaricus</name>
    <dbReference type="NCBI Taxonomy" id="27687"/>
    <lineage>
        <taxon>Eukaryota</taxon>
        <taxon>Metazoa</taxon>
        <taxon>Chordata</taxon>
        <taxon>Craniata</taxon>
        <taxon>Vertebrata</taxon>
        <taxon>Euteleostomi</taxon>
        <taxon>Actinopterygii</taxon>
        <taxon>Polypteriformes</taxon>
        <taxon>Polypteridae</taxon>
        <taxon>Erpetoichthys</taxon>
    </lineage>
</organism>
<dbReference type="Proteomes" id="UP000694620">
    <property type="component" value="Chromosome 3"/>
</dbReference>
<feature type="transmembrane region" description="Helical" evidence="12">
    <location>
        <begin position="102"/>
        <end position="124"/>
    </location>
</feature>
<evidence type="ECO:0000256" key="2">
    <source>
        <dbReference type="ARBA" id="ARBA00022475"/>
    </source>
</evidence>
<protein>
    <recommendedName>
        <fullName evidence="13">G-protein coupled receptors family 1 profile domain-containing protein</fullName>
    </recommendedName>
</protein>
<feature type="transmembrane region" description="Helical" evidence="12">
    <location>
        <begin position="29"/>
        <end position="53"/>
    </location>
</feature>
<dbReference type="PANTHER" id="PTHR24249">
    <property type="entry name" value="HISTAMINE RECEPTOR-RELATED G-PROTEIN COUPLED RECEPTOR"/>
    <property type="match status" value="1"/>
</dbReference>
<feature type="transmembrane region" description="Helical" evidence="12">
    <location>
        <begin position="65"/>
        <end position="90"/>
    </location>
</feature>
<evidence type="ECO:0000256" key="1">
    <source>
        <dbReference type="ARBA" id="ARBA00004651"/>
    </source>
</evidence>
<feature type="transmembrane region" description="Helical" evidence="12">
    <location>
        <begin position="254"/>
        <end position="277"/>
    </location>
</feature>
<dbReference type="CDD" id="cd15055">
    <property type="entry name" value="7tmA_TAARs"/>
    <property type="match status" value="1"/>
</dbReference>
<dbReference type="Ensembl" id="ENSECRT00000002798.1">
    <property type="protein sequence ID" value="ENSECRP00000002755.1"/>
    <property type="gene ID" value="ENSECRG00000001884.1"/>
</dbReference>
<evidence type="ECO:0000259" key="13">
    <source>
        <dbReference type="PROSITE" id="PS50262"/>
    </source>
</evidence>
<dbReference type="PRINTS" id="PR00237">
    <property type="entry name" value="GPCRRHODOPSN"/>
</dbReference>
<evidence type="ECO:0000256" key="9">
    <source>
        <dbReference type="ARBA" id="ARBA00023180"/>
    </source>
</evidence>
<dbReference type="InterPro" id="IPR050569">
    <property type="entry name" value="TAAR"/>
</dbReference>
<evidence type="ECO:0000256" key="8">
    <source>
        <dbReference type="ARBA" id="ARBA00023170"/>
    </source>
</evidence>
<feature type="transmembrane region" description="Helical" evidence="12">
    <location>
        <begin position="145"/>
        <end position="166"/>
    </location>
</feature>
<feature type="transmembrane region" description="Helical" evidence="12">
    <location>
        <begin position="355"/>
        <end position="375"/>
    </location>
</feature>
<keyword evidence="2" id="KW-1003">Cell membrane</keyword>
<dbReference type="InterPro" id="IPR000276">
    <property type="entry name" value="GPCR_Rhodpsn"/>
</dbReference>
<feature type="domain" description="G-protein coupled receptors family 1 profile" evidence="13">
    <location>
        <begin position="45"/>
        <end position="305"/>
    </location>
</feature>
<reference evidence="14" key="3">
    <citation type="submission" date="2025-09" db="UniProtKB">
        <authorList>
            <consortium name="Ensembl"/>
        </authorList>
    </citation>
    <scope>IDENTIFICATION</scope>
</reference>
<keyword evidence="3 11" id="KW-0812">Transmembrane</keyword>
<reference evidence="14" key="2">
    <citation type="submission" date="2025-08" db="UniProtKB">
        <authorList>
            <consortium name="Ensembl"/>
        </authorList>
    </citation>
    <scope>IDENTIFICATION</scope>
</reference>
<evidence type="ECO:0000256" key="4">
    <source>
        <dbReference type="ARBA" id="ARBA00022989"/>
    </source>
</evidence>
<keyword evidence="8 11" id="KW-0675">Receptor</keyword>
<sequence>MNLNTIQKYCYPLDNTSCLRETRSSEMYVMLYFFSAASVMLTILGNLLVVISVSHFRQLHTPSNLIVLSLAAADFLVGIFLMPFMIIQIIEGCWYFGNTFCYFHALFSFLLTLVSISNLIFIAIDRYVAVCDPLLYSTKITIPMVQISITASWLLSILSTWAIMYFKGCYFTFDIASVCLGECVRLYNDILGLVDLCISFILPCTVMVSLYAKIFMVARRHLKIINLVNQPTFKIEESRKKIPKKSERKAAKTLGIVIFVFLFCWVPFYLCSVINTYTDLAISNVIINFFAWLMFFNSGMNPIIYALFYPWFQKSIKLIVTLKICSMVFGMNWILKHRSHLCNFTAIQIHKFLCLIRFCIVQYTLLCVLGLPLLLSLTVGVFSTFLGQLTCPVTTIPLPPKCVKAPVALSLIKLALRNL</sequence>
<feature type="transmembrane region" description="Helical" evidence="12">
    <location>
        <begin position="289"/>
        <end position="309"/>
    </location>
</feature>
<comment type="similarity">
    <text evidence="11">Belongs to the G-protein coupled receptor 1 family.</text>
</comment>
<dbReference type="PANTHER" id="PTHR24249:SF381">
    <property type="entry name" value="TRACE AMINE ASSOCIATED RECEPTOR 19P-RELATED"/>
    <property type="match status" value="1"/>
</dbReference>
<evidence type="ECO:0000256" key="5">
    <source>
        <dbReference type="ARBA" id="ARBA00023040"/>
    </source>
</evidence>
<evidence type="ECO:0000256" key="12">
    <source>
        <dbReference type="SAM" id="Phobius"/>
    </source>
</evidence>
<feature type="transmembrane region" description="Helical" evidence="12">
    <location>
        <begin position="190"/>
        <end position="212"/>
    </location>
</feature>
<keyword evidence="4 12" id="KW-1133">Transmembrane helix</keyword>
<evidence type="ECO:0000256" key="10">
    <source>
        <dbReference type="ARBA" id="ARBA00023224"/>
    </source>
</evidence>
<dbReference type="PROSITE" id="PS50262">
    <property type="entry name" value="G_PROTEIN_RECEP_F1_2"/>
    <property type="match status" value="1"/>
</dbReference>
<proteinExistence type="inferred from homology"/>
<dbReference type="GO" id="GO:0005886">
    <property type="term" value="C:plasma membrane"/>
    <property type="evidence" value="ECO:0007669"/>
    <property type="project" value="UniProtKB-SubCell"/>
</dbReference>
<accession>A0A8C4RJ15</accession>
<evidence type="ECO:0000256" key="6">
    <source>
        <dbReference type="ARBA" id="ARBA00023136"/>
    </source>
</evidence>
<dbReference type="InterPro" id="IPR017452">
    <property type="entry name" value="GPCR_Rhodpsn_7TM"/>
</dbReference>
<evidence type="ECO:0000256" key="7">
    <source>
        <dbReference type="ARBA" id="ARBA00023157"/>
    </source>
</evidence>
<dbReference type="SUPFAM" id="SSF81321">
    <property type="entry name" value="Family A G protein-coupled receptor-like"/>
    <property type="match status" value="1"/>
</dbReference>
<keyword evidence="6 12" id="KW-0472">Membrane</keyword>
<dbReference type="AlphaFoldDB" id="A0A8C4RJ15"/>
<evidence type="ECO:0000256" key="3">
    <source>
        <dbReference type="ARBA" id="ARBA00022692"/>
    </source>
</evidence>
<evidence type="ECO:0000256" key="11">
    <source>
        <dbReference type="RuleBase" id="RU000688"/>
    </source>
</evidence>
<dbReference type="Gene3D" id="1.20.1070.10">
    <property type="entry name" value="Rhodopsin 7-helix transmembrane proteins"/>
    <property type="match status" value="1"/>
</dbReference>
<keyword evidence="9" id="KW-0325">Glycoprotein</keyword>
<name>A0A8C4RJ15_ERPCA</name>
<keyword evidence="10 11" id="KW-0807">Transducer</keyword>
<comment type="subcellular location">
    <subcellularLocation>
        <location evidence="1">Cell membrane</location>
        <topology evidence="1">Multi-pass membrane protein</topology>
    </subcellularLocation>
</comment>
<dbReference type="PROSITE" id="PS00237">
    <property type="entry name" value="G_PROTEIN_RECEP_F1_1"/>
    <property type="match status" value="1"/>
</dbReference>
<dbReference type="FunFam" id="1.20.1070.10:FF:000030">
    <property type="entry name" value="trace amine-associated receptor 1"/>
    <property type="match status" value="1"/>
</dbReference>
<reference evidence="14" key="1">
    <citation type="submission" date="2021-06" db="EMBL/GenBank/DDBJ databases">
        <authorList>
            <consortium name="Wellcome Sanger Institute Data Sharing"/>
        </authorList>
    </citation>
    <scope>NUCLEOTIDE SEQUENCE [LARGE SCALE GENOMIC DNA]</scope>
</reference>
<keyword evidence="15" id="KW-1185">Reference proteome</keyword>
<dbReference type="Pfam" id="PF00001">
    <property type="entry name" value="7tm_1"/>
    <property type="match status" value="1"/>
</dbReference>
<evidence type="ECO:0000313" key="14">
    <source>
        <dbReference type="Ensembl" id="ENSECRP00000002755.1"/>
    </source>
</evidence>
<dbReference type="GeneTree" id="ENSGT00940000161258"/>
<keyword evidence="5 11" id="KW-0297">G-protein coupled receptor</keyword>
<dbReference type="GO" id="GO:0001594">
    <property type="term" value="F:trace-amine receptor activity"/>
    <property type="evidence" value="ECO:0007669"/>
    <property type="project" value="TreeGrafter"/>
</dbReference>
<keyword evidence="7" id="KW-1015">Disulfide bond</keyword>
<evidence type="ECO:0000313" key="15">
    <source>
        <dbReference type="Proteomes" id="UP000694620"/>
    </source>
</evidence>